<dbReference type="OMA" id="SHPDHNG"/>
<sequence>MCSSATSSPASPPRTPRAPPPSSRAGAHSGARPPSLLSTATCSRTAARPGSSPSALPIPAPSPTRCPASSRRTPAPSAASTSPSHPDHNGGAPRRDGALARRPRRQGSPRTRLCQPPLAARPAPPGHALQLLLPHPPLSRRLEDPGHRRRTTRRQIPQPQGARGLCMTVMEDRDLAFMLERSPVLESRIIMGSQTGVRLRLVSQSVRCVQLGYTYLEDIEVVDAPRLERLFQSDNFRQSGLTAPSIKNCSSKIKIGRAPNLRVLGYIRPGEQELGISNTIIVAGTKESIVPSVQILAIDVQFGCRNSVKKVPGFLRCFPNLGTLHVQSARIPKESTGKVNLKFWQECGPIKCVLQSLKKVFLYKFRGSRSEVAFLKFIAERGRVLEQMVVVVAKECFSPGSDGLNAKLKPLTNAKWNSKACKLELFKSPLTDVAGPICSHRHASDFGFADPFDLEFYCESETISVS</sequence>
<dbReference type="PANTHER" id="PTHR32141">
    <property type="match status" value="1"/>
</dbReference>
<dbReference type="Pfam" id="PF24758">
    <property type="entry name" value="LRR_At5g56370"/>
    <property type="match status" value="1"/>
</dbReference>
<organism evidence="4 5">
    <name type="scientific">Triticum turgidum subsp. durum</name>
    <name type="common">Durum wheat</name>
    <name type="synonym">Triticum durum</name>
    <dbReference type="NCBI Taxonomy" id="4567"/>
    <lineage>
        <taxon>Eukaryota</taxon>
        <taxon>Viridiplantae</taxon>
        <taxon>Streptophyta</taxon>
        <taxon>Embryophyta</taxon>
        <taxon>Tracheophyta</taxon>
        <taxon>Spermatophyta</taxon>
        <taxon>Magnoliopsida</taxon>
        <taxon>Liliopsida</taxon>
        <taxon>Poales</taxon>
        <taxon>Poaceae</taxon>
        <taxon>BOP clade</taxon>
        <taxon>Pooideae</taxon>
        <taxon>Triticodae</taxon>
        <taxon>Triticeae</taxon>
        <taxon>Triticinae</taxon>
        <taxon>Triticum</taxon>
    </lineage>
</organism>
<feature type="compositionally biased region" description="Low complexity" evidence="1">
    <location>
        <begin position="23"/>
        <end position="33"/>
    </location>
</feature>
<evidence type="ECO:0000313" key="4">
    <source>
        <dbReference type="EMBL" id="VAH68564.1"/>
    </source>
</evidence>
<dbReference type="PANTHER" id="PTHR32141:SF65">
    <property type="entry name" value="F-BOX DOMAIN-CONTAINING PROTEIN"/>
    <property type="match status" value="1"/>
</dbReference>
<feature type="compositionally biased region" description="Pro residues" evidence="1">
    <location>
        <begin position="10"/>
        <end position="22"/>
    </location>
</feature>
<dbReference type="Gramene" id="TRITD3Av1G257150.1">
    <property type="protein sequence ID" value="TRITD3Av1G257150.1"/>
    <property type="gene ID" value="TRITD3Av1G257150"/>
</dbReference>
<dbReference type="EMBL" id="LT934115">
    <property type="protein sequence ID" value="VAH68564.1"/>
    <property type="molecule type" value="Genomic_DNA"/>
</dbReference>
<reference evidence="4 5" key="1">
    <citation type="submission" date="2017-09" db="EMBL/GenBank/DDBJ databases">
        <authorList>
            <consortium name="International Durum Wheat Genome Sequencing Consortium (IDWGSC)"/>
            <person name="Milanesi L."/>
        </authorList>
    </citation>
    <scope>NUCLEOTIDE SEQUENCE [LARGE SCALE GENOMIC DNA]</scope>
    <source>
        <strain evidence="5">cv. Svevo</strain>
    </source>
</reference>
<feature type="compositionally biased region" description="Low complexity" evidence="1">
    <location>
        <begin position="67"/>
        <end position="84"/>
    </location>
</feature>
<name>A0A9R0RZ58_TRITD</name>
<dbReference type="AlphaFoldDB" id="A0A9R0RZ58"/>
<protein>
    <recommendedName>
        <fullName evidence="6">FBD domain-containing protein</fullName>
    </recommendedName>
</protein>
<feature type="domain" description="F-box/LRR-repeat protein 15/At3g58940/PEG3-like LRR" evidence="3">
    <location>
        <begin position="164"/>
        <end position="326"/>
    </location>
</feature>
<dbReference type="InterPro" id="IPR006566">
    <property type="entry name" value="FBD"/>
</dbReference>
<evidence type="ECO:0000313" key="5">
    <source>
        <dbReference type="Proteomes" id="UP000324705"/>
    </source>
</evidence>
<accession>A0A9R0RZ58</accession>
<keyword evidence="5" id="KW-1185">Reference proteome</keyword>
<feature type="compositionally biased region" description="Basic and acidic residues" evidence="1">
    <location>
        <begin position="85"/>
        <end position="99"/>
    </location>
</feature>
<evidence type="ECO:0000256" key="1">
    <source>
        <dbReference type="SAM" id="MobiDB-lite"/>
    </source>
</evidence>
<dbReference type="Proteomes" id="UP000324705">
    <property type="component" value="Chromosome 3A"/>
</dbReference>
<evidence type="ECO:0008006" key="6">
    <source>
        <dbReference type="Google" id="ProtNLM"/>
    </source>
</evidence>
<dbReference type="InterPro" id="IPR055411">
    <property type="entry name" value="LRR_FXL15/At3g58940/PEG3-like"/>
</dbReference>
<evidence type="ECO:0000259" key="3">
    <source>
        <dbReference type="Pfam" id="PF24758"/>
    </source>
</evidence>
<dbReference type="InterPro" id="IPR055302">
    <property type="entry name" value="F-box_dom-containing"/>
</dbReference>
<feature type="domain" description="FBD" evidence="2">
    <location>
        <begin position="346"/>
        <end position="389"/>
    </location>
</feature>
<evidence type="ECO:0000259" key="2">
    <source>
        <dbReference type="Pfam" id="PF08387"/>
    </source>
</evidence>
<dbReference type="Pfam" id="PF08387">
    <property type="entry name" value="FBD"/>
    <property type="match status" value="1"/>
</dbReference>
<feature type="region of interest" description="Disordered" evidence="1">
    <location>
        <begin position="1"/>
        <end position="157"/>
    </location>
</feature>
<proteinExistence type="predicted"/>
<gene>
    <name evidence="4" type="ORF">TRITD_3Av1G257150</name>
</gene>